<keyword evidence="2" id="KW-1185">Reference proteome</keyword>
<reference evidence="1 2" key="1">
    <citation type="submission" date="2019-07" db="EMBL/GenBank/DDBJ databases">
        <title>Whole genome shotgun sequence of Cellulomonas composti NBRC 100758.</title>
        <authorList>
            <person name="Hosoyama A."/>
            <person name="Uohara A."/>
            <person name="Ohji S."/>
            <person name="Ichikawa N."/>
        </authorList>
    </citation>
    <scope>NUCLEOTIDE SEQUENCE [LARGE SCALE GENOMIC DNA]</scope>
    <source>
        <strain evidence="1 2">NBRC 100758</strain>
    </source>
</reference>
<evidence type="ECO:0000313" key="2">
    <source>
        <dbReference type="Proteomes" id="UP000321720"/>
    </source>
</evidence>
<proteinExistence type="predicted"/>
<protein>
    <submittedName>
        <fullName evidence="1">Uncharacterized protein</fullName>
    </submittedName>
</protein>
<dbReference type="Proteomes" id="UP000321720">
    <property type="component" value="Unassembled WGS sequence"/>
</dbReference>
<dbReference type="AlphaFoldDB" id="A0A511J9A9"/>
<evidence type="ECO:0000313" key="1">
    <source>
        <dbReference type="EMBL" id="GEL94283.1"/>
    </source>
</evidence>
<accession>A0A511J9A9</accession>
<gene>
    <name evidence="1" type="ORF">CCO02nite_09410</name>
</gene>
<sequence>MRAAGVAVSAAGALSREVVDITVQGRAPANVLPQMRARLRCSAVTCDDVRTPCLQAPVAAAGGAAGSDISP</sequence>
<organism evidence="1 2">
    <name type="scientific">Cellulomonas composti</name>
    <dbReference type="NCBI Taxonomy" id="266130"/>
    <lineage>
        <taxon>Bacteria</taxon>
        <taxon>Bacillati</taxon>
        <taxon>Actinomycetota</taxon>
        <taxon>Actinomycetes</taxon>
        <taxon>Micrococcales</taxon>
        <taxon>Cellulomonadaceae</taxon>
        <taxon>Cellulomonas</taxon>
    </lineage>
</organism>
<comment type="caution">
    <text evidence="1">The sequence shown here is derived from an EMBL/GenBank/DDBJ whole genome shotgun (WGS) entry which is preliminary data.</text>
</comment>
<dbReference type="EMBL" id="BJWG01000003">
    <property type="protein sequence ID" value="GEL94283.1"/>
    <property type="molecule type" value="Genomic_DNA"/>
</dbReference>
<name>A0A511J9A9_9CELL</name>